<feature type="transmembrane region" description="Helical" evidence="1">
    <location>
        <begin position="247"/>
        <end position="267"/>
    </location>
</feature>
<keyword evidence="1" id="KW-0472">Membrane</keyword>
<feature type="transmembrane region" description="Helical" evidence="1">
    <location>
        <begin position="109"/>
        <end position="132"/>
    </location>
</feature>
<name>K6VN72_9MICO</name>
<feature type="transmembrane region" description="Helical" evidence="1">
    <location>
        <begin position="179"/>
        <end position="200"/>
    </location>
</feature>
<keyword evidence="1" id="KW-1133">Transmembrane helix</keyword>
<feature type="transmembrane region" description="Helical" evidence="1">
    <location>
        <begin position="144"/>
        <end position="167"/>
    </location>
</feature>
<keyword evidence="1" id="KW-0812">Transmembrane</keyword>
<dbReference type="PANTHER" id="PTHR36844:SF1">
    <property type="entry name" value="PROTEASE PRSW"/>
    <property type="match status" value="1"/>
</dbReference>
<protein>
    <recommendedName>
        <fullName evidence="4">PrsW family intramembrane metalloprotease</fullName>
    </recommendedName>
</protein>
<dbReference type="STRING" id="1184609.KILIM_078_00100"/>
<dbReference type="EMBL" id="BAHD01000078">
    <property type="protein sequence ID" value="GAB97678.1"/>
    <property type="molecule type" value="Genomic_DNA"/>
</dbReference>
<feature type="transmembrane region" description="Helical" evidence="1">
    <location>
        <begin position="279"/>
        <end position="299"/>
    </location>
</feature>
<keyword evidence="3" id="KW-1185">Reference proteome</keyword>
<dbReference type="GO" id="GO:0008233">
    <property type="term" value="F:peptidase activity"/>
    <property type="evidence" value="ECO:0007669"/>
    <property type="project" value="InterPro"/>
</dbReference>
<dbReference type="Proteomes" id="UP000008366">
    <property type="component" value="Unassembled WGS sequence"/>
</dbReference>
<evidence type="ECO:0008006" key="4">
    <source>
        <dbReference type="Google" id="ProtNLM"/>
    </source>
</evidence>
<evidence type="ECO:0000256" key="1">
    <source>
        <dbReference type="SAM" id="Phobius"/>
    </source>
</evidence>
<dbReference type="AlphaFoldDB" id="K6VN72"/>
<sequence>MARVRGKTTRADSIEVRGSMPTSAPADRVYEARPVNITSRPLLRRFLVGTAILVLFTIGALLLSVAIGLEVGAQAALLGLLFAAVPVGIVVPAILWLDRFEAEPTGYLIFTFLWGALIATTVAIVLNTSSLIMLTNVVGDAESVAAVVVAPVVEETLKGLVVLLVVWRRRREFDGVIDGIVYAGISAAGFAFAENILYLGRAYVEMGAEGLVGLFVVRGLISPFAHPLFTMWIGVGIGYAATRASGIGRWLAPIGGLLLAIFLHGLWNLSAVAGIEGFWSSYLLLQVPIFLGAIGFVFWERRREAVLIERTLRIYGRYGWLTAPEVRMLASTSARKDARVWARRAGGRRALQAMVAFQDEATDLAMLRVRMAHGSAGADALYQERMLLDSMTRARAALP</sequence>
<feature type="transmembrane region" description="Helical" evidence="1">
    <location>
        <begin position="46"/>
        <end position="69"/>
    </location>
</feature>
<gene>
    <name evidence="2" type="ORF">KILIM_078_00100</name>
</gene>
<dbReference type="Pfam" id="PF13367">
    <property type="entry name" value="PrsW-protease"/>
    <property type="match status" value="1"/>
</dbReference>
<dbReference type="eggNOG" id="COG2339">
    <property type="taxonomic scope" value="Bacteria"/>
</dbReference>
<feature type="transmembrane region" description="Helical" evidence="1">
    <location>
        <begin position="220"/>
        <end position="240"/>
    </location>
</feature>
<dbReference type="PANTHER" id="PTHR36844">
    <property type="entry name" value="PROTEASE PRSW"/>
    <property type="match status" value="1"/>
</dbReference>
<comment type="caution">
    <text evidence="2">The sequence shown here is derived from an EMBL/GenBank/DDBJ whole genome shotgun (WGS) entry which is preliminary data.</text>
</comment>
<dbReference type="InterPro" id="IPR026898">
    <property type="entry name" value="PrsW"/>
</dbReference>
<organism evidence="2 3">
    <name type="scientific">Kineosphaera limosa NBRC 100340</name>
    <dbReference type="NCBI Taxonomy" id="1184609"/>
    <lineage>
        <taxon>Bacteria</taxon>
        <taxon>Bacillati</taxon>
        <taxon>Actinomycetota</taxon>
        <taxon>Actinomycetes</taxon>
        <taxon>Micrococcales</taxon>
        <taxon>Dermatophilaceae</taxon>
        <taxon>Kineosphaera</taxon>
    </lineage>
</organism>
<proteinExistence type="predicted"/>
<accession>K6VN72</accession>
<feature type="transmembrane region" description="Helical" evidence="1">
    <location>
        <begin position="75"/>
        <end position="97"/>
    </location>
</feature>
<evidence type="ECO:0000313" key="2">
    <source>
        <dbReference type="EMBL" id="GAB97678.1"/>
    </source>
</evidence>
<evidence type="ECO:0000313" key="3">
    <source>
        <dbReference type="Proteomes" id="UP000008366"/>
    </source>
</evidence>
<reference evidence="2 3" key="1">
    <citation type="submission" date="2012-08" db="EMBL/GenBank/DDBJ databases">
        <title>Whole genome shotgun sequence of Kineosphaera limosa NBRC 100340.</title>
        <authorList>
            <person name="Yoshida I."/>
            <person name="Isaki S."/>
            <person name="Hosoyama A."/>
            <person name="Tsuchikane K."/>
            <person name="Katsumata H."/>
            <person name="Ando Y."/>
            <person name="Ohji S."/>
            <person name="Hamada M."/>
            <person name="Tamura T."/>
            <person name="Yamazoe A."/>
            <person name="Yamazaki S."/>
            <person name="Fujita N."/>
        </authorList>
    </citation>
    <scope>NUCLEOTIDE SEQUENCE [LARGE SCALE GENOMIC DNA]</scope>
    <source>
        <strain evidence="2 3">NBRC 100340</strain>
    </source>
</reference>